<reference evidence="1 2" key="1">
    <citation type="submission" date="2019-01" db="EMBL/GenBank/DDBJ databases">
        <title>Sphingomonas mucosissima sp. nov. and Sphingomonas desiccabilis sp. nov., from biological soil crusts in the Colorado Plateau, USA.</title>
        <authorList>
            <person name="Zhu D."/>
        </authorList>
    </citation>
    <scope>NUCLEOTIDE SEQUENCE [LARGE SCALE GENOMIC DNA]</scope>
    <source>
        <strain evidence="1 2">CP1D</strain>
    </source>
</reference>
<dbReference type="Proteomes" id="UP000292347">
    <property type="component" value="Unassembled WGS sequence"/>
</dbReference>
<evidence type="ECO:0000313" key="2">
    <source>
        <dbReference type="Proteomes" id="UP000292347"/>
    </source>
</evidence>
<name>A0A4Q2IT35_9SPHN</name>
<proteinExistence type="predicted"/>
<sequence>MAQPERGAGGGTVVGWKLDPRERAELLARFPPRWPDTVADHVTLRSGTGPGTPLPSEEAGEVVGWTDDGEGLQALVVAIGGGTARADGGTYHITWSLDRGAGRKPVESNRVLAERGWHRLEKPIPVRLRPARF</sequence>
<dbReference type="RefSeq" id="WP_129341764.1">
    <property type="nucleotide sequence ID" value="NZ_JACIDD010000002.1"/>
</dbReference>
<protein>
    <submittedName>
        <fullName evidence="1">Uncharacterized protein</fullName>
    </submittedName>
</protein>
<comment type="caution">
    <text evidence="1">The sequence shown here is derived from an EMBL/GenBank/DDBJ whole genome shotgun (WGS) entry which is preliminary data.</text>
</comment>
<accession>A0A4Q2IT35</accession>
<gene>
    <name evidence="1" type="ORF">EO081_09750</name>
</gene>
<evidence type="ECO:0000313" key="1">
    <source>
        <dbReference type="EMBL" id="RXZ31518.1"/>
    </source>
</evidence>
<organism evidence="1 2">
    <name type="scientific">Sphingomonas desiccabilis</name>
    <dbReference type="NCBI Taxonomy" id="429134"/>
    <lineage>
        <taxon>Bacteria</taxon>
        <taxon>Pseudomonadati</taxon>
        <taxon>Pseudomonadota</taxon>
        <taxon>Alphaproteobacteria</taxon>
        <taxon>Sphingomonadales</taxon>
        <taxon>Sphingomonadaceae</taxon>
        <taxon>Sphingomonas</taxon>
    </lineage>
</organism>
<dbReference type="EMBL" id="SDPT01000002">
    <property type="protein sequence ID" value="RXZ31518.1"/>
    <property type="molecule type" value="Genomic_DNA"/>
</dbReference>
<dbReference type="OrthoDB" id="7510933at2"/>
<keyword evidence="2" id="KW-1185">Reference proteome</keyword>
<dbReference type="AlphaFoldDB" id="A0A4Q2IT35"/>